<feature type="compositionally biased region" description="Low complexity" evidence="1">
    <location>
        <begin position="33"/>
        <end position="42"/>
    </location>
</feature>
<accession>A0A0K1JGN0</accession>
<keyword evidence="3" id="KW-1185">Reference proteome</keyword>
<dbReference type="AlphaFoldDB" id="A0A0K1JGN0"/>
<dbReference type="Proteomes" id="UP000066480">
    <property type="component" value="Chromosome"/>
</dbReference>
<sequence>MDGPVQPAEGQLWVVLLHLLGAGRRHGLTRSTGPGVPAGPARPGVPIPLPANQIHPQKRGPAMPTVPANANAKKPADRKAKKVEETESPGDVRMSFDREGTTYESLPMEDALTADLIEQEPDPGESSSWQRMQFLVRLTKSAYRDDPVALEHIGRMSMREIGKMHEEVEAEAGVSSGE</sequence>
<evidence type="ECO:0000256" key="1">
    <source>
        <dbReference type="SAM" id="MobiDB-lite"/>
    </source>
</evidence>
<feature type="compositionally biased region" description="Basic and acidic residues" evidence="1">
    <location>
        <begin position="74"/>
        <end position="85"/>
    </location>
</feature>
<name>A0A0K1JGN0_9MICO</name>
<proteinExistence type="predicted"/>
<reference evidence="2 3" key="1">
    <citation type="submission" date="2015-03" db="EMBL/GenBank/DDBJ databases">
        <title>Luteipulveratus halotolerans sp. nov., a novel actinobacterium (Dermacoccaceae) from Sarawak, Malaysia.</title>
        <authorList>
            <person name="Juboi H."/>
            <person name="Basik A."/>
            <person name="Shamsul S.S."/>
            <person name="Arnold P."/>
            <person name="Schmitt E.K."/>
            <person name="Sanglier J.-J."/>
            <person name="Yeo T."/>
        </authorList>
    </citation>
    <scope>NUCLEOTIDE SEQUENCE [LARGE SCALE GENOMIC DNA]</scope>
    <source>
        <strain evidence="2 3">MN07-A0370</strain>
    </source>
</reference>
<feature type="region of interest" description="Disordered" evidence="1">
    <location>
        <begin position="28"/>
        <end position="97"/>
    </location>
</feature>
<dbReference type="STRING" id="571913.VV02_07590"/>
<dbReference type="KEGG" id="lmoi:VV02_07590"/>
<dbReference type="EMBL" id="CP011112">
    <property type="protein sequence ID" value="AKU15745.1"/>
    <property type="molecule type" value="Genomic_DNA"/>
</dbReference>
<organism evidence="2 3">
    <name type="scientific">Luteipulveratus mongoliensis</name>
    <dbReference type="NCBI Taxonomy" id="571913"/>
    <lineage>
        <taxon>Bacteria</taxon>
        <taxon>Bacillati</taxon>
        <taxon>Actinomycetota</taxon>
        <taxon>Actinomycetes</taxon>
        <taxon>Micrococcales</taxon>
        <taxon>Dermacoccaceae</taxon>
        <taxon>Luteipulveratus</taxon>
    </lineage>
</organism>
<evidence type="ECO:0000313" key="3">
    <source>
        <dbReference type="Proteomes" id="UP000066480"/>
    </source>
</evidence>
<protein>
    <submittedName>
        <fullName evidence="2">Uncharacterized protein</fullName>
    </submittedName>
</protein>
<evidence type="ECO:0000313" key="2">
    <source>
        <dbReference type="EMBL" id="AKU15745.1"/>
    </source>
</evidence>
<gene>
    <name evidence="2" type="ORF">VV02_07590</name>
</gene>